<evidence type="ECO:0000313" key="2">
    <source>
        <dbReference type="EMBL" id="MDO1447308.1"/>
    </source>
</evidence>
<feature type="domain" description="T4 RNA ligase 1-like N-terminal" evidence="1">
    <location>
        <begin position="49"/>
        <end position="225"/>
    </location>
</feature>
<keyword evidence="3" id="KW-1185">Reference proteome</keyword>
<evidence type="ECO:0000259" key="1">
    <source>
        <dbReference type="Pfam" id="PF09511"/>
    </source>
</evidence>
<keyword evidence="2" id="KW-0436">Ligase</keyword>
<dbReference type="RefSeq" id="WP_302038108.1">
    <property type="nucleotide sequence ID" value="NZ_JAUKPO010000006.1"/>
</dbReference>
<protein>
    <submittedName>
        <fullName evidence="2">RNA ligase</fullName>
    </submittedName>
</protein>
<organism evidence="2 3">
    <name type="scientific">Rhodocytophaga aerolata</name>
    <dbReference type="NCBI Taxonomy" id="455078"/>
    <lineage>
        <taxon>Bacteria</taxon>
        <taxon>Pseudomonadati</taxon>
        <taxon>Bacteroidota</taxon>
        <taxon>Cytophagia</taxon>
        <taxon>Cytophagales</taxon>
        <taxon>Rhodocytophagaceae</taxon>
        <taxon>Rhodocytophaga</taxon>
    </lineage>
</organism>
<gene>
    <name evidence="2" type="ORF">Q0590_13650</name>
</gene>
<evidence type="ECO:0000313" key="3">
    <source>
        <dbReference type="Proteomes" id="UP001168528"/>
    </source>
</evidence>
<proteinExistence type="predicted"/>
<comment type="caution">
    <text evidence="2">The sequence shown here is derived from an EMBL/GenBank/DDBJ whole genome shotgun (WGS) entry which is preliminary data.</text>
</comment>
<accession>A0ABT8R7S9</accession>
<dbReference type="InterPro" id="IPR019039">
    <property type="entry name" value="T4-Rnl1-like_N"/>
</dbReference>
<dbReference type="Pfam" id="PF09511">
    <property type="entry name" value="RNA_lig_T4_1"/>
    <property type="match status" value="1"/>
</dbReference>
<sequence>MHVSLSELALRIEQKYISVQRHPTEELYIYNYTPKAQFEKLWDDLTLQCHGLILNASGEIKARPFRKFFNLEEHLPHEIPNEPFEVYEKMDGSLGILYWIAGIPYMASRGSFDSEQARKATAMLHMKYAKSIPLLEQGKTYLFEIIYPQNRIVVDYGALEELVLLAVIDTKTGQDLALKEIGFPLVKRYDGLHDLGLLKKLAEDNREGFVLKFESGFRVKVKFDEYVRLHRILTGVSNQLIWEMLKNNTPLDAILERVPDEFYTWVKQTSQQLLAAYQTIEDQCKQEFKVLEDRKTTALYFLTCRYPSILFAMLDGRDYSYSIWKLIKPRHEKPFKTDPDQ</sequence>
<dbReference type="EMBL" id="JAUKPO010000006">
    <property type="protein sequence ID" value="MDO1447308.1"/>
    <property type="molecule type" value="Genomic_DNA"/>
</dbReference>
<dbReference type="GO" id="GO:0016874">
    <property type="term" value="F:ligase activity"/>
    <property type="evidence" value="ECO:0007669"/>
    <property type="project" value="UniProtKB-KW"/>
</dbReference>
<name>A0ABT8R7S9_9BACT</name>
<reference evidence="2" key="1">
    <citation type="submission" date="2023-07" db="EMBL/GenBank/DDBJ databases">
        <title>The genome sequence of Rhodocytophaga aerolata KACC 12507.</title>
        <authorList>
            <person name="Zhang X."/>
        </authorList>
    </citation>
    <scope>NUCLEOTIDE SEQUENCE</scope>
    <source>
        <strain evidence="2">KACC 12507</strain>
    </source>
</reference>
<dbReference type="Proteomes" id="UP001168528">
    <property type="component" value="Unassembled WGS sequence"/>
</dbReference>